<dbReference type="InterPro" id="IPR002925">
    <property type="entry name" value="Dienelactn_hydro"/>
</dbReference>
<dbReference type="GO" id="GO:0016787">
    <property type="term" value="F:hydrolase activity"/>
    <property type="evidence" value="ECO:0007669"/>
    <property type="project" value="InterPro"/>
</dbReference>
<keyword evidence="4" id="KW-1185">Reference proteome</keyword>
<dbReference type="AlphaFoldDB" id="A0AAV1EFV8"/>
<accession>A0AAV1EFV8</accession>
<protein>
    <submittedName>
        <fullName evidence="3">OLC1v1020213C2</fullName>
    </submittedName>
</protein>
<evidence type="ECO:0000313" key="3">
    <source>
        <dbReference type="EMBL" id="CAI9118620.1"/>
    </source>
</evidence>
<dbReference type="Pfam" id="PF01738">
    <property type="entry name" value="DLH"/>
    <property type="match status" value="1"/>
</dbReference>
<sequence length="237" mass="26001">MAGPQCCSNPPDLSASSGGGREEHIGGLRSYVSGSADSKIAVLLVSDVFGYEAPKLRKLADKVAGFGFYAVVPDFLQGDYVEWGVTPIEEWLKKHGPDQAFEHAKPIIDALKSKGITKVGAVGFCWGAKVVVELAKYAYINSAVLCHPSFVTKEDIEAVKVPTAILGAEFDQKWPPEVLKTFEEALNAKPDVDGFVKIFPGVTHGWTVRYKDEDEKEVKLAEEAHQDLVNWFVKYLK</sequence>
<name>A0AAV1EFV8_OLDCO</name>
<feature type="region of interest" description="Disordered" evidence="1">
    <location>
        <begin position="1"/>
        <end position="21"/>
    </location>
</feature>
<dbReference type="PANTHER" id="PTHR17630">
    <property type="entry name" value="DIENELACTONE HYDROLASE"/>
    <property type="match status" value="1"/>
</dbReference>
<dbReference type="InterPro" id="IPR029058">
    <property type="entry name" value="AB_hydrolase_fold"/>
</dbReference>
<evidence type="ECO:0000256" key="1">
    <source>
        <dbReference type="SAM" id="MobiDB-lite"/>
    </source>
</evidence>
<feature type="domain" description="Dienelactone hydrolase" evidence="2">
    <location>
        <begin position="29"/>
        <end position="235"/>
    </location>
</feature>
<evidence type="ECO:0000259" key="2">
    <source>
        <dbReference type="Pfam" id="PF01738"/>
    </source>
</evidence>
<dbReference type="SUPFAM" id="SSF53474">
    <property type="entry name" value="alpha/beta-Hydrolases"/>
    <property type="match status" value="1"/>
</dbReference>
<dbReference type="PANTHER" id="PTHR17630:SF97">
    <property type="entry name" value="ENDO-1,31,4-BETA-D-GLUCANASE-LIKE"/>
    <property type="match status" value="1"/>
</dbReference>
<proteinExistence type="predicted"/>
<gene>
    <name evidence="3" type="ORF">OLC1_LOCUS24444</name>
</gene>
<dbReference type="Gene3D" id="3.40.50.1820">
    <property type="entry name" value="alpha/beta hydrolase"/>
    <property type="match status" value="1"/>
</dbReference>
<dbReference type="EMBL" id="OX459126">
    <property type="protein sequence ID" value="CAI9118620.1"/>
    <property type="molecule type" value="Genomic_DNA"/>
</dbReference>
<reference evidence="3" key="1">
    <citation type="submission" date="2023-03" db="EMBL/GenBank/DDBJ databases">
        <authorList>
            <person name="Julca I."/>
        </authorList>
    </citation>
    <scope>NUCLEOTIDE SEQUENCE</scope>
</reference>
<dbReference type="Proteomes" id="UP001161247">
    <property type="component" value="Chromosome 9"/>
</dbReference>
<organism evidence="3 4">
    <name type="scientific">Oldenlandia corymbosa var. corymbosa</name>
    <dbReference type="NCBI Taxonomy" id="529605"/>
    <lineage>
        <taxon>Eukaryota</taxon>
        <taxon>Viridiplantae</taxon>
        <taxon>Streptophyta</taxon>
        <taxon>Embryophyta</taxon>
        <taxon>Tracheophyta</taxon>
        <taxon>Spermatophyta</taxon>
        <taxon>Magnoliopsida</taxon>
        <taxon>eudicotyledons</taxon>
        <taxon>Gunneridae</taxon>
        <taxon>Pentapetalae</taxon>
        <taxon>asterids</taxon>
        <taxon>lamiids</taxon>
        <taxon>Gentianales</taxon>
        <taxon>Rubiaceae</taxon>
        <taxon>Rubioideae</taxon>
        <taxon>Spermacoceae</taxon>
        <taxon>Hedyotis-Oldenlandia complex</taxon>
        <taxon>Oldenlandia</taxon>
    </lineage>
</organism>
<evidence type="ECO:0000313" key="4">
    <source>
        <dbReference type="Proteomes" id="UP001161247"/>
    </source>
</evidence>